<keyword evidence="3 5" id="KW-0175">Coiled coil</keyword>
<evidence type="ECO:0000256" key="7">
    <source>
        <dbReference type="SAM" id="Phobius"/>
    </source>
</evidence>
<evidence type="ECO:0000256" key="3">
    <source>
        <dbReference type="ARBA" id="ARBA00023054"/>
    </source>
</evidence>
<keyword evidence="7" id="KW-0472">Membrane</keyword>
<organism evidence="8 9">
    <name type="scientific">Rhodohalobacter mucosus</name>
    <dbReference type="NCBI Taxonomy" id="2079485"/>
    <lineage>
        <taxon>Bacteria</taxon>
        <taxon>Pseudomonadati</taxon>
        <taxon>Balneolota</taxon>
        <taxon>Balneolia</taxon>
        <taxon>Balneolales</taxon>
        <taxon>Balneolaceae</taxon>
        <taxon>Rhodohalobacter</taxon>
    </lineage>
</organism>
<proteinExistence type="inferred from homology"/>
<gene>
    <name evidence="8" type="ORF">DDZ15_07905</name>
</gene>
<dbReference type="EMBL" id="QGGB01000006">
    <property type="protein sequence ID" value="PWN06440.1"/>
    <property type="molecule type" value="Genomic_DNA"/>
</dbReference>
<dbReference type="InterPro" id="IPR003798">
    <property type="entry name" value="DNA_recombination_RmuC"/>
</dbReference>
<evidence type="ECO:0000256" key="4">
    <source>
        <dbReference type="ARBA" id="ARBA00023172"/>
    </source>
</evidence>
<dbReference type="AlphaFoldDB" id="A0A316TPX2"/>
<reference evidence="8 9" key="1">
    <citation type="submission" date="2018-05" db="EMBL/GenBank/DDBJ databases">
        <title>Rhodohalobacter halophilus gen. nov., sp. nov., a moderately halophilic member of the family Balneolaceae.</title>
        <authorList>
            <person name="Liu Z.-W."/>
        </authorList>
    </citation>
    <scope>NUCLEOTIDE SEQUENCE [LARGE SCALE GENOMIC DNA]</scope>
    <source>
        <strain evidence="8 9">8A47</strain>
    </source>
</reference>
<feature type="coiled-coil region" evidence="5">
    <location>
        <begin position="29"/>
        <end position="98"/>
    </location>
</feature>
<dbReference type="PANTHER" id="PTHR30563:SF0">
    <property type="entry name" value="DNA RECOMBINATION PROTEIN RMUC"/>
    <property type="match status" value="1"/>
</dbReference>
<feature type="region of interest" description="Disordered" evidence="6">
    <location>
        <begin position="410"/>
        <end position="435"/>
    </location>
</feature>
<comment type="similarity">
    <text evidence="2">Belongs to the RmuC family.</text>
</comment>
<evidence type="ECO:0000256" key="6">
    <source>
        <dbReference type="SAM" id="MobiDB-lite"/>
    </source>
</evidence>
<evidence type="ECO:0000313" key="9">
    <source>
        <dbReference type="Proteomes" id="UP000245533"/>
    </source>
</evidence>
<dbReference type="OrthoDB" id="370725at2"/>
<accession>A0A316TPX2</accession>
<dbReference type="PANTHER" id="PTHR30563">
    <property type="entry name" value="DNA RECOMBINATION PROTEIN RMUC"/>
    <property type="match status" value="1"/>
</dbReference>
<comment type="function">
    <text evidence="1">Involved in DNA recombination.</text>
</comment>
<sequence length="435" mass="49645">MGLIEIGIIAVAALGAGALITFLILNSKITLLRERNSLQETELEERENRLEAQRAEKSALETELATLRADYRNLQERLSEQKGELEELQKTFRNEFRNLANDILEEKSKKFTEQNREKLDALLKPLGEKISEFQKRVEDTHREDVKGRSALDQHLKTLRELNQKMSDEARNLTKALKGDTKKQGNWGEVILQRILEKSGLRKGYEYHTQQSSTNEDGRRLQPDVIVHLPDEKKLVVDSKVSLTAYEKYASAEDTEEQQAALKQHIHSLRAHVKGLGNKNYEQIHGFQSPDFVLMFIPIEPAFGLAMHNDPELYNEAFDKNIIIVSPTTLLATLATIDNVWKQEYQNKNAMDIAERGGALYDKFVLFVESMKDIGNRIQQTQKSYDEAMNRLSEGSGNLVRQTEMLRELGAKASKKLPDAMVDRKPDPEKEDQGEA</sequence>
<protein>
    <submittedName>
        <fullName evidence="8">DNA recombination protein RmuC</fullName>
    </submittedName>
</protein>
<dbReference type="Pfam" id="PF02646">
    <property type="entry name" value="RmuC"/>
    <property type="match status" value="1"/>
</dbReference>
<keyword evidence="7" id="KW-0812">Transmembrane</keyword>
<evidence type="ECO:0000313" key="8">
    <source>
        <dbReference type="EMBL" id="PWN06440.1"/>
    </source>
</evidence>
<evidence type="ECO:0000256" key="5">
    <source>
        <dbReference type="SAM" id="Coils"/>
    </source>
</evidence>
<keyword evidence="4" id="KW-0233">DNA recombination</keyword>
<keyword evidence="9" id="KW-1185">Reference proteome</keyword>
<dbReference type="RefSeq" id="WP_109646554.1">
    <property type="nucleotide sequence ID" value="NZ_QGGB01000006.1"/>
</dbReference>
<dbReference type="Proteomes" id="UP000245533">
    <property type="component" value="Unassembled WGS sequence"/>
</dbReference>
<evidence type="ECO:0000256" key="2">
    <source>
        <dbReference type="ARBA" id="ARBA00009840"/>
    </source>
</evidence>
<dbReference type="GO" id="GO:0006310">
    <property type="term" value="P:DNA recombination"/>
    <property type="evidence" value="ECO:0007669"/>
    <property type="project" value="UniProtKB-KW"/>
</dbReference>
<feature type="transmembrane region" description="Helical" evidence="7">
    <location>
        <begin position="6"/>
        <end position="25"/>
    </location>
</feature>
<keyword evidence="7" id="KW-1133">Transmembrane helix</keyword>
<evidence type="ECO:0000256" key="1">
    <source>
        <dbReference type="ARBA" id="ARBA00003416"/>
    </source>
</evidence>
<comment type="caution">
    <text evidence="8">The sequence shown here is derived from an EMBL/GenBank/DDBJ whole genome shotgun (WGS) entry which is preliminary data.</text>
</comment>
<name>A0A316TPX2_9BACT</name>